<organism evidence="2 3">
    <name type="scientific">Magallana gigas</name>
    <name type="common">Pacific oyster</name>
    <name type="synonym">Crassostrea gigas</name>
    <dbReference type="NCBI Taxonomy" id="29159"/>
    <lineage>
        <taxon>Eukaryota</taxon>
        <taxon>Metazoa</taxon>
        <taxon>Spiralia</taxon>
        <taxon>Lophotrochozoa</taxon>
        <taxon>Mollusca</taxon>
        <taxon>Bivalvia</taxon>
        <taxon>Autobranchia</taxon>
        <taxon>Pteriomorphia</taxon>
        <taxon>Ostreida</taxon>
        <taxon>Ostreoidea</taxon>
        <taxon>Ostreidae</taxon>
        <taxon>Magallana</taxon>
    </lineage>
</organism>
<protein>
    <submittedName>
        <fullName evidence="2">Uncharacterized protein</fullName>
    </submittedName>
</protein>
<feature type="signal peptide" evidence="1">
    <location>
        <begin position="1"/>
        <end position="19"/>
    </location>
</feature>
<dbReference type="EnsemblMetazoa" id="G33960.1">
    <property type="protein sequence ID" value="G33960.1:cds"/>
    <property type="gene ID" value="G33960"/>
</dbReference>
<dbReference type="AlphaFoldDB" id="A0A8W8MMM5"/>
<accession>A0A8W8MMM5</accession>
<reference evidence="2" key="1">
    <citation type="submission" date="2022-08" db="UniProtKB">
        <authorList>
            <consortium name="EnsemblMetazoa"/>
        </authorList>
    </citation>
    <scope>IDENTIFICATION</scope>
    <source>
        <strain evidence="2">05x7-T-G4-1.051#20</strain>
    </source>
</reference>
<keyword evidence="1" id="KW-0732">Signal</keyword>
<feature type="chain" id="PRO_5036505665" evidence="1">
    <location>
        <begin position="20"/>
        <end position="181"/>
    </location>
</feature>
<proteinExistence type="predicted"/>
<evidence type="ECO:0000313" key="3">
    <source>
        <dbReference type="Proteomes" id="UP000005408"/>
    </source>
</evidence>
<name>A0A8W8MMM5_MAGGI</name>
<keyword evidence="3" id="KW-1185">Reference proteome</keyword>
<dbReference type="Proteomes" id="UP000005408">
    <property type="component" value="Unassembled WGS sequence"/>
</dbReference>
<sequence>MTLLLVMLMMLLSLDKLFLEQRKETTTGSTMSVTTVRILDKIRKDFRDSFFVRMGRILDQVSPEQSMEDIPIISRSLHLSNGTERRHHLQVEVAEQQPGTFTFTATSSDTWPTNVRKRETAVLQTQHQQQHQAANNDLLACTFSHWKEIREIQDPRLKETVLGMDIFGNIQLSGLIPVHLY</sequence>
<evidence type="ECO:0000256" key="1">
    <source>
        <dbReference type="SAM" id="SignalP"/>
    </source>
</evidence>
<evidence type="ECO:0000313" key="2">
    <source>
        <dbReference type="EnsemblMetazoa" id="G33960.1:cds"/>
    </source>
</evidence>